<evidence type="ECO:0000313" key="1">
    <source>
        <dbReference type="EMBL" id="KAK9983066.1"/>
    </source>
</evidence>
<reference evidence="1 2" key="1">
    <citation type="submission" date="2024-01" db="EMBL/GenBank/DDBJ databases">
        <title>A telomere-to-telomere, gap-free genome of sweet tea (Lithocarpus litseifolius).</title>
        <authorList>
            <person name="Zhou J."/>
        </authorList>
    </citation>
    <scope>NUCLEOTIDE SEQUENCE [LARGE SCALE GENOMIC DNA]</scope>
    <source>
        <strain evidence="1">Zhou-2022a</strain>
        <tissue evidence="1">Leaf</tissue>
    </source>
</reference>
<accession>A0AAW2BCP4</accession>
<comment type="caution">
    <text evidence="1">The sequence shown here is derived from an EMBL/GenBank/DDBJ whole genome shotgun (WGS) entry which is preliminary data.</text>
</comment>
<dbReference type="EMBL" id="JAZDWU010000012">
    <property type="protein sequence ID" value="KAK9983066.1"/>
    <property type="molecule type" value="Genomic_DNA"/>
</dbReference>
<gene>
    <name evidence="1" type="ORF">SO802_032591</name>
</gene>
<organism evidence="1 2">
    <name type="scientific">Lithocarpus litseifolius</name>
    <dbReference type="NCBI Taxonomy" id="425828"/>
    <lineage>
        <taxon>Eukaryota</taxon>
        <taxon>Viridiplantae</taxon>
        <taxon>Streptophyta</taxon>
        <taxon>Embryophyta</taxon>
        <taxon>Tracheophyta</taxon>
        <taxon>Spermatophyta</taxon>
        <taxon>Magnoliopsida</taxon>
        <taxon>eudicotyledons</taxon>
        <taxon>Gunneridae</taxon>
        <taxon>Pentapetalae</taxon>
        <taxon>rosids</taxon>
        <taxon>fabids</taxon>
        <taxon>Fagales</taxon>
        <taxon>Fagaceae</taxon>
        <taxon>Lithocarpus</taxon>
    </lineage>
</organism>
<dbReference type="AlphaFoldDB" id="A0AAW2BCP4"/>
<name>A0AAW2BCP4_9ROSI</name>
<keyword evidence="2" id="KW-1185">Reference proteome</keyword>
<dbReference type="Proteomes" id="UP001459277">
    <property type="component" value="Unassembled WGS sequence"/>
</dbReference>
<protein>
    <submittedName>
        <fullName evidence="1">Uncharacterized protein</fullName>
    </submittedName>
</protein>
<proteinExistence type="predicted"/>
<sequence length="63" mass="7008">MRTVSASFLIPETVDIGRSGLESTPRKGLGFAERVPESEEACGEELREGVGAQCQYLYRRRFA</sequence>
<evidence type="ECO:0000313" key="2">
    <source>
        <dbReference type="Proteomes" id="UP001459277"/>
    </source>
</evidence>